<evidence type="ECO:0000256" key="1">
    <source>
        <dbReference type="SAM" id="SignalP"/>
    </source>
</evidence>
<dbReference type="InterPro" id="IPR039564">
    <property type="entry name" value="Peptidase_C39-like"/>
</dbReference>
<dbReference type="EMBL" id="CP060286">
    <property type="protein sequence ID" value="QNK42171.1"/>
    <property type="molecule type" value="Genomic_DNA"/>
</dbReference>
<protein>
    <submittedName>
        <fullName evidence="3">C39 family peptidase</fullName>
    </submittedName>
</protein>
<dbReference type="AlphaFoldDB" id="A0A7G8TEY0"/>
<reference evidence="3 4" key="1">
    <citation type="submission" date="2020-08" db="EMBL/GenBank/DDBJ databases">
        <title>The isolate Caproiciproducens sp. 7D4C2 produces n-caproate at mildly acidic conditions from hexoses: genome and rBOX comparison with related strains and chain-elongating bacteria.</title>
        <authorList>
            <person name="Esquivel-Elizondo S."/>
            <person name="Bagci C."/>
            <person name="Temovska M."/>
            <person name="Jeon B.S."/>
            <person name="Bessarab I."/>
            <person name="Williams R.B.H."/>
            <person name="Huson D.H."/>
            <person name="Angenent L.T."/>
        </authorList>
    </citation>
    <scope>NUCLEOTIDE SEQUENCE [LARGE SCALE GENOMIC DNA]</scope>
    <source>
        <strain evidence="3 4">7D4C2</strain>
    </source>
</reference>
<evidence type="ECO:0000313" key="4">
    <source>
        <dbReference type="Proteomes" id="UP000515909"/>
    </source>
</evidence>
<name>A0A7G8TEY0_9FIRM</name>
<dbReference type="PANTHER" id="PTHR37806">
    <property type="entry name" value="LMO0724 PROTEIN"/>
    <property type="match status" value="1"/>
</dbReference>
<dbReference type="Proteomes" id="UP000515909">
    <property type="component" value="Chromosome"/>
</dbReference>
<evidence type="ECO:0000313" key="3">
    <source>
        <dbReference type="EMBL" id="QNK42171.1"/>
    </source>
</evidence>
<dbReference type="Gene3D" id="3.90.70.10">
    <property type="entry name" value="Cysteine proteinases"/>
    <property type="match status" value="1"/>
</dbReference>
<dbReference type="RefSeq" id="WP_187037556.1">
    <property type="nucleotide sequence ID" value="NZ_CP060286.1"/>
</dbReference>
<gene>
    <name evidence="3" type="ORF">HCR03_08155</name>
</gene>
<evidence type="ECO:0000259" key="2">
    <source>
        <dbReference type="Pfam" id="PF13529"/>
    </source>
</evidence>
<sequence>MRRRRIGLFSACLLIPAVALVPAAGCGQNALHVTADAVETSAEWEEEMILPVENIQQMPEQPSGCEITSTTIVLNYIGCEITKTELADYFQIGGLPRRSGGVVVGPDPWKKFAGSPAENGYGCFAPVVTQAVNRYFSSEGLSRRAVNLSGTKAGDLFDYIDRGIPVIVWATISMKEPYEGDGWYLEGTKEYFRWPAREHCLVLIGHSGNDAVFSDPLDPRGTVRYDFSLFEARYRQLFCQAVVLE</sequence>
<accession>A0A7G8TEY0</accession>
<dbReference type="Pfam" id="PF13529">
    <property type="entry name" value="Peptidase_C39_2"/>
    <property type="match status" value="1"/>
</dbReference>
<feature type="domain" description="Peptidase C39-like" evidence="2">
    <location>
        <begin position="51"/>
        <end position="216"/>
    </location>
</feature>
<keyword evidence="1" id="KW-0732">Signal</keyword>
<feature type="signal peptide" evidence="1">
    <location>
        <begin position="1"/>
        <end position="23"/>
    </location>
</feature>
<dbReference type="KEGG" id="cfem:HCR03_08155"/>
<dbReference type="PANTHER" id="PTHR37806:SF1">
    <property type="entry name" value="PEPTIDASE C39-LIKE DOMAIN-CONTAINING PROTEIN"/>
    <property type="match status" value="1"/>
</dbReference>
<feature type="chain" id="PRO_5038546985" evidence="1">
    <location>
        <begin position="24"/>
        <end position="245"/>
    </location>
</feature>
<organism evidence="3 4">
    <name type="scientific">Caproicibacter fermentans</name>
    <dbReference type="NCBI Taxonomy" id="2576756"/>
    <lineage>
        <taxon>Bacteria</taxon>
        <taxon>Bacillati</taxon>
        <taxon>Bacillota</taxon>
        <taxon>Clostridia</taxon>
        <taxon>Eubacteriales</taxon>
        <taxon>Acutalibacteraceae</taxon>
        <taxon>Caproicibacter</taxon>
    </lineage>
</organism>
<proteinExistence type="predicted"/>